<dbReference type="InterPro" id="IPR006638">
    <property type="entry name" value="Elp3/MiaA/NifB-like_rSAM"/>
</dbReference>
<dbReference type="Proteomes" id="UP000243547">
    <property type="component" value="Unassembled WGS sequence"/>
</dbReference>
<evidence type="ECO:0000256" key="3">
    <source>
        <dbReference type="ARBA" id="ARBA00022617"/>
    </source>
</evidence>
<keyword evidence="6 9" id="KW-0408">Iron</keyword>
<sequence length="364" mass="42053">MAGIYFHIPFFFKKCYYCDFISFPNIEKQNEYTQCLIKEIQLRKEILKTKEWSTIFFGGGTPSLLSLHNLGKIIDELALYIDFNKIKEFTIEVNPKTLTLEKLQFYKANNINRISLGLQTFNLRELKVIGRIHTPQDAIETVQIAKGQGFDRISVDLIYGLPFQTLETLMASLETACSLGINHISFYGLQVEENTPLEKMIISKELTIPNDEMQENLYLSGVEYLIKKGFKQYEVSNFALGNNIALHNYNYWLYKDYLGFGVSSYSKLANKRFANTDNIDEYCYKLKGNNLPIKEVEILTYEEMEFEQKMLSLRTARGLKLDGVKNYDIVPELIHNGLAYINGDRLKLTAKGYLISNEIINKLC</sequence>
<evidence type="ECO:0000313" key="11">
    <source>
        <dbReference type="EMBL" id="SHJ94501.1"/>
    </source>
</evidence>
<dbReference type="GO" id="GO:0005737">
    <property type="term" value="C:cytoplasm"/>
    <property type="evidence" value="ECO:0007669"/>
    <property type="project" value="UniProtKB-SubCell"/>
</dbReference>
<gene>
    <name evidence="11" type="ORF">SAMN02745227_01107</name>
</gene>
<evidence type="ECO:0000256" key="1">
    <source>
        <dbReference type="ARBA" id="ARBA00006100"/>
    </source>
</evidence>
<dbReference type="GO" id="GO:0004109">
    <property type="term" value="F:coproporphyrinogen oxidase activity"/>
    <property type="evidence" value="ECO:0007669"/>
    <property type="project" value="InterPro"/>
</dbReference>
<dbReference type="GO" id="GO:0006779">
    <property type="term" value="P:porphyrin-containing compound biosynthetic process"/>
    <property type="evidence" value="ECO:0007669"/>
    <property type="project" value="InterPro"/>
</dbReference>
<keyword evidence="4 9" id="KW-0949">S-adenosyl-L-methionine</keyword>
<evidence type="ECO:0000256" key="7">
    <source>
        <dbReference type="ARBA" id="ARBA00023014"/>
    </source>
</evidence>
<comment type="similarity">
    <text evidence="1">Belongs to the anaerobic coproporphyrinogen-III oxidase family. HemW subfamily.</text>
</comment>
<organism evidence="11 12">
    <name type="scientific">Anaerobranca californiensis DSM 14826</name>
    <dbReference type="NCBI Taxonomy" id="1120989"/>
    <lineage>
        <taxon>Bacteria</taxon>
        <taxon>Bacillati</taxon>
        <taxon>Bacillota</taxon>
        <taxon>Clostridia</taxon>
        <taxon>Eubacteriales</taxon>
        <taxon>Proteinivoracaceae</taxon>
        <taxon>Anaerobranca</taxon>
    </lineage>
</organism>
<keyword evidence="8 9" id="KW-0143">Chaperone</keyword>
<evidence type="ECO:0000256" key="8">
    <source>
        <dbReference type="ARBA" id="ARBA00023186"/>
    </source>
</evidence>
<dbReference type="NCBIfam" id="TIGR00539">
    <property type="entry name" value="hemN_rel"/>
    <property type="match status" value="1"/>
</dbReference>
<dbReference type="CDD" id="cd01335">
    <property type="entry name" value="Radical_SAM"/>
    <property type="match status" value="1"/>
</dbReference>
<evidence type="ECO:0000259" key="10">
    <source>
        <dbReference type="PROSITE" id="PS51918"/>
    </source>
</evidence>
<feature type="domain" description="Radical SAM core" evidence="10">
    <location>
        <begin position="1"/>
        <end position="231"/>
    </location>
</feature>
<dbReference type="SMART" id="SM00729">
    <property type="entry name" value="Elp3"/>
    <property type="match status" value="1"/>
</dbReference>
<keyword evidence="12" id="KW-1185">Reference proteome</keyword>
<dbReference type="Gene3D" id="3.20.20.70">
    <property type="entry name" value="Aldolase class I"/>
    <property type="match status" value="1"/>
</dbReference>
<dbReference type="SUPFAM" id="SSF102114">
    <property type="entry name" value="Radical SAM enzymes"/>
    <property type="match status" value="1"/>
</dbReference>
<dbReference type="PANTHER" id="PTHR13932">
    <property type="entry name" value="COPROPORPHYRINIGEN III OXIDASE"/>
    <property type="match status" value="1"/>
</dbReference>
<keyword evidence="3 9" id="KW-0349">Heme</keyword>
<protein>
    <recommendedName>
        <fullName evidence="2 9">Heme chaperone HemW</fullName>
    </recommendedName>
</protein>
<dbReference type="GO" id="GO:0046872">
    <property type="term" value="F:metal ion binding"/>
    <property type="evidence" value="ECO:0007669"/>
    <property type="project" value="UniProtKB-UniRule"/>
</dbReference>
<evidence type="ECO:0000313" key="12">
    <source>
        <dbReference type="Proteomes" id="UP000243547"/>
    </source>
</evidence>
<dbReference type="EMBL" id="FRAI01000010">
    <property type="protein sequence ID" value="SHJ94501.1"/>
    <property type="molecule type" value="Genomic_DNA"/>
</dbReference>
<dbReference type="InterPro" id="IPR007197">
    <property type="entry name" value="rSAM"/>
</dbReference>
<keyword evidence="9" id="KW-0963">Cytoplasm</keyword>
<evidence type="ECO:0000256" key="9">
    <source>
        <dbReference type="RuleBase" id="RU364116"/>
    </source>
</evidence>
<dbReference type="AlphaFoldDB" id="A0A1M6NFH5"/>
<dbReference type="InterPro" id="IPR034505">
    <property type="entry name" value="Coproporphyrinogen-III_oxidase"/>
</dbReference>
<dbReference type="RefSeq" id="WP_072906972.1">
    <property type="nucleotide sequence ID" value="NZ_FRAI01000010.1"/>
</dbReference>
<comment type="function">
    <text evidence="9">Probably acts as a heme chaperone, transferring heme to an unknown acceptor. Binds one molecule of heme per monomer, possibly covalently. Binds 1 [4Fe-4S] cluster. The cluster is coordinated with 3 cysteines and an exchangeable S-adenosyl-L-methionine.</text>
</comment>
<accession>A0A1M6NFH5</accession>
<keyword evidence="7 9" id="KW-0411">Iron-sulfur</keyword>
<evidence type="ECO:0000256" key="2">
    <source>
        <dbReference type="ARBA" id="ARBA00017228"/>
    </source>
</evidence>
<reference evidence="12" key="1">
    <citation type="submission" date="2016-11" db="EMBL/GenBank/DDBJ databases">
        <authorList>
            <person name="Varghese N."/>
            <person name="Submissions S."/>
        </authorList>
    </citation>
    <scope>NUCLEOTIDE SEQUENCE [LARGE SCALE GENOMIC DNA]</scope>
    <source>
        <strain evidence="12">DSM 14826</strain>
    </source>
</reference>
<dbReference type="InterPro" id="IPR013785">
    <property type="entry name" value="Aldolase_TIM"/>
</dbReference>
<dbReference type="STRING" id="1120989.SAMN02745227_01107"/>
<dbReference type="PROSITE" id="PS51918">
    <property type="entry name" value="RADICAL_SAM"/>
    <property type="match status" value="1"/>
</dbReference>
<dbReference type="OrthoDB" id="9808022at2"/>
<evidence type="ECO:0000256" key="5">
    <source>
        <dbReference type="ARBA" id="ARBA00022723"/>
    </source>
</evidence>
<evidence type="ECO:0000256" key="6">
    <source>
        <dbReference type="ARBA" id="ARBA00023004"/>
    </source>
</evidence>
<dbReference type="InterPro" id="IPR058240">
    <property type="entry name" value="rSAM_sf"/>
</dbReference>
<keyword evidence="5 9" id="KW-0479">Metal-binding</keyword>
<evidence type="ECO:0000256" key="4">
    <source>
        <dbReference type="ARBA" id="ARBA00022691"/>
    </source>
</evidence>
<dbReference type="GO" id="GO:0051539">
    <property type="term" value="F:4 iron, 4 sulfur cluster binding"/>
    <property type="evidence" value="ECO:0007669"/>
    <property type="project" value="UniProtKB-UniRule"/>
</dbReference>
<dbReference type="InterPro" id="IPR004559">
    <property type="entry name" value="HemW-like"/>
</dbReference>
<dbReference type="PANTHER" id="PTHR13932:SF5">
    <property type="entry name" value="RADICAL S-ADENOSYL METHIONINE DOMAIN-CONTAINING PROTEIN 1, MITOCHONDRIAL"/>
    <property type="match status" value="1"/>
</dbReference>
<dbReference type="Pfam" id="PF04055">
    <property type="entry name" value="Radical_SAM"/>
    <property type="match status" value="1"/>
</dbReference>
<name>A0A1M6NFH5_9FIRM</name>
<keyword evidence="9" id="KW-0004">4Fe-4S</keyword>
<comment type="subcellular location">
    <subcellularLocation>
        <location evidence="9">Cytoplasm</location>
    </subcellularLocation>
</comment>
<proteinExistence type="inferred from homology"/>